<feature type="compositionally biased region" description="Basic and acidic residues" evidence="3">
    <location>
        <begin position="2253"/>
        <end position="2263"/>
    </location>
</feature>
<dbReference type="Pfam" id="PF07728">
    <property type="entry name" value="AAA_5"/>
    <property type="match status" value="1"/>
</dbReference>
<feature type="compositionally biased region" description="Basic and acidic residues" evidence="3">
    <location>
        <begin position="2103"/>
        <end position="2114"/>
    </location>
</feature>
<protein>
    <submittedName>
        <fullName evidence="6">VWFA domain-containing protein</fullName>
    </submittedName>
</protein>
<evidence type="ECO:0000256" key="1">
    <source>
        <dbReference type="ARBA" id="ARBA00022741"/>
    </source>
</evidence>
<dbReference type="GO" id="GO:0030687">
    <property type="term" value="C:preribosome, large subunit precursor"/>
    <property type="evidence" value="ECO:0007669"/>
    <property type="project" value="TreeGrafter"/>
</dbReference>
<evidence type="ECO:0000259" key="4">
    <source>
        <dbReference type="PROSITE" id="PS50234"/>
    </source>
</evidence>
<evidence type="ECO:0000313" key="5">
    <source>
        <dbReference type="Proteomes" id="UP000095281"/>
    </source>
</evidence>
<feature type="domain" description="VWFA" evidence="4">
    <location>
        <begin position="2569"/>
        <end position="2761"/>
    </location>
</feature>
<feature type="compositionally biased region" description="Polar residues" evidence="3">
    <location>
        <begin position="1981"/>
        <end position="2001"/>
    </location>
</feature>
<feature type="compositionally biased region" description="Acidic residues" evidence="3">
    <location>
        <begin position="2070"/>
        <end position="2085"/>
    </location>
</feature>
<dbReference type="GO" id="GO:0005524">
    <property type="term" value="F:ATP binding"/>
    <property type="evidence" value="ECO:0007669"/>
    <property type="project" value="UniProtKB-KW"/>
</dbReference>
<accession>A0A1I8BDJ8</accession>
<dbReference type="SUPFAM" id="SSF53300">
    <property type="entry name" value="vWA-like"/>
    <property type="match status" value="1"/>
</dbReference>
<dbReference type="GO" id="GO:0000055">
    <property type="term" value="P:ribosomal large subunit export from nucleus"/>
    <property type="evidence" value="ECO:0007669"/>
    <property type="project" value="TreeGrafter"/>
</dbReference>
<dbReference type="GO" id="GO:0000027">
    <property type="term" value="P:ribosomal large subunit assembly"/>
    <property type="evidence" value="ECO:0007669"/>
    <property type="project" value="TreeGrafter"/>
</dbReference>
<keyword evidence="5" id="KW-1185">Reference proteome</keyword>
<evidence type="ECO:0000313" key="6">
    <source>
        <dbReference type="WBParaSite" id="MhA1_Contig1956.frz3.fgene2"/>
    </source>
</evidence>
<proteinExistence type="predicted"/>
<name>A0A1I8BDJ8_MELHA</name>
<evidence type="ECO:0000256" key="3">
    <source>
        <dbReference type="SAM" id="MobiDB-lite"/>
    </source>
</evidence>
<reference evidence="6" key="1">
    <citation type="submission" date="2016-11" db="UniProtKB">
        <authorList>
            <consortium name="WormBaseParasite"/>
        </authorList>
    </citation>
    <scope>IDENTIFICATION</scope>
</reference>
<feature type="compositionally biased region" description="Low complexity" evidence="3">
    <location>
        <begin position="2264"/>
        <end position="2275"/>
    </location>
</feature>
<dbReference type="PANTHER" id="PTHR48103:SF2">
    <property type="entry name" value="MIDASIN"/>
    <property type="match status" value="1"/>
</dbReference>
<feature type="compositionally biased region" description="Basic and acidic residues" evidence="3">
    <location>
        <begin position="2134"/>
        <end position="2150"/>
    </location>
</feature>
<feature type="compositionally biased region" description="Polar residues" evidence="3">
    <location>
        <begin position="2220"/>
        <end position="2231"/>
    </location>
</feature>
<dbReference type="PANTHER" id="PTHR48103">
    <property type="entry name" value="MIDASIN-RELATED"/>
    <property type="match status" value="1"/>
</dbReference>
<keyword evidence="2" id="KW-0067">ATP-binding</keyword>
<feature type="compositionally biased region" description="Basic and acidic residues" evidence="3">
    <location>
        <begin position="2059"/>
        <end position="2068"/>
    </location>
</feature>
<feature type="compositionally biased region" description="Basic and acidic residues" evidence="3">
    <location>
        <begin position="2180"/>
        <end position="2203"/>
    </location>
</feature>
<dbReference type="InterPro" id="IPR036465">
    <property type="entry name" value="vWFA_dom_sf"/>
</dbReference>
<organism evidence="5 6">
    <name type="scientific">Meloidogyne hapla</name>
    <name type="common">Root-knot nematode worm</name>
    <dbReference type="NCBI Taxonomy" id="6305"/>
    <lineage>
        <taxon>Eukaryota</taxon>
        <taxon>Metazoa</taxon>
        <taxon>Ecdysozoa</taxon>
        <taxon>Nematoda</taxon>
        <taxon>Chromadorea</taxon>
        <taxon>Rhabditida</taxon>
        <taxon>Tylenchina</taxon>
        <taxon>Tylenchomorpha</taxon>
        <taxon>Tylenchoidea</taxon>
        <taxon>Meloidogynidae</taxon>
        <taxon>Meloidogyninae</taxon>
        <taxon>Meloidogyne</taxon>
    </lineage>
</organism>
<evidence type="ECO:0000256" key="2">
    <source>
        <dbReference type="ARBA" id="ARBA00022840"/>
    </source>
</evidence>
<dbReference type="GO" id="GO:0016887">
    <property type="term" value="F:ATP hydrolysis activity"/>
    <property type="evidence" value="ECO:0007669"/>
    <property type="project" value="InterPro"/>
</dbReference>
<dbReference type="Proteomes" id="UP000095281">
    <property type="component" value="Unplaced"/>
</dbReference>
<feature type="compositionally biased region" description="Acidic residues" evidence="3">
    <location>
        <begin position="2166"/>
        <end position="2179"/>
    </location>
</feature>
<dbReference type="SUPFAM" id="SSF52540">
    <property type="entry name" value="P-loop containing nucleoside triphosphate hydrolases"/>
    <property type="match status" value="1"/>
</dbReference>
<dbReference type="OMA" id="INENHEM"/>
<dbReference type="PROSITE" id="PS50234">
    <property type="entry name" value="VWFA"/>
    <property type="match status" value="1"/>
</dbReference>
<sequence>MPSVPLPKIDPNSSTFSIGNVTLNYAGNETEEDVKNDNDHLCLLATQMELLEKVAACVQLNWLLLLVGPSYCGKRSLIKSLAKLNAKQLHTMRLNSGTDALDLLGSFEQIQVESSPPDLHTDENLPLDEFTLSEDDHGGLCFKWVESIFLRAFRDGHWLLVEDVNCCNSAVLDCLNSCLEKIQFCVDKLAYLEEFWSKNVYDALSIIFHPCIEFKDNLLNSTLIKEEVMINDLPPEQLLKCAALFYAKLKLNSSIDFKDILRLFLDMLKKQDNDVLLSSELPISCYFPLLRPSLKNDLFINIFNYYCRCWVTIYNKSFHLNIPIELFIQMAFVFPYELVLDCNPFVLDCFTNTFNSPGFHMPITKIYEQMKNFISRILCENDRAVNLDEIIFSIFEKFRLHYSLWNQLQSNITNSSYLGEQYLLSLCASSCLCMPFTTYDHLSLCSERWKYEENMLVDNDQNMEESVYFFKPFSNFILNIPLQNSIFAPLKQHLLLLLNKIGHLFCSNSTSTSLLDWINTVGAERLFLFSRFMSSSNLTQEIDFNEQPQSLFSYLNKGTFITHSANSLLWSRLNYNDNLLQHVRVCEMSDALIQLERTSELFWDIVFASKFLNKTNNILLSECEKHFSVASDRSIKQNFSIESILFKINSLTPPKGFLDHIFFIDKYKNYLQIKNQHIEHYFYALKDFLQLTISKDYDIDQVCTIASNHSKFFAAFSDERQTTISKLNILEEDLYFWTKNQSVYRVEMIAVEELVYKENFQKNIVEELIYCTSALNELFTQHFLEDLLKLQVQPNALERLCSLLLNALQTVQVLRKRLCSLLCSNLPTILLFPDMIIPYLFALNCLVIFLSEQHKRAKENLSNVRCSQKDKISNVIMRSLEEIPNEETNSEILLHLLSDEVNFSPRQKLPILLWYINCSKINFKSPLSAKCHTRFLQWLFKHWEQWHDKYAKAKKDQLYVVRKRKLSKDANALDDDIDERTNSNNEFEVEEEFNNFLPDFSESPENETVEAPKSEDTTNSSSLDGDDIYPALQAILSSSEHLKLPFLNFMSLSGHHQNLFHCNSSSSTHEIFAFHHLFQINDLFQQLERQSSEGQRRMNQTTCLPLNVYKECEPAVLVQCCELLEPLRKSASRLLNEFPENVQLVQLLSSLDTFNNAQAGVPLMKHAAQLERILEHAETWESISDRAHSIREQMFPLQELLVDWRRREVQCWNELISYVKHDSSQLAVLVSWPLFKCALELEGDGNKLLLMLIEWLQNSTLGDFETRIWTGRLLSLCLSLLEQENEGIRRQKTRLSCCISCVVDHFEQFNDQVKERYTQLYNPIETELRNFTRVVRYNDLNLWSVRESAKRAHVQLFRILRKFKEMSNESLSPILHDKVPKMPSQATEPFPNSVPSLIVRQLSNASTLSHMLNNFDIRFDKQLQKLVLFDELYDIKGSAVDFLQLVLNNVSYKSIDKTNESTNNSDLIDSANEKLHGRALFERQQRFSLLIRSLNRIGLSSRRAHKLDSEKLTVETLKQVSPDIKNLLISGDMIYLLFRHTIASRNVFMRKFASWRRCSQDTPHLAEQLSPSILDNLRGTTEFGLYWIFRALNGLATIGVLEVKRLHLVSKCFETELENLMRPEDNFSSFTHQQLTTKFAQNCDCIKTIHQIVDRMSKLLSCCPKEHYKQTSQNLESLQEPLGILRQSDLQFSQLKKDVDDLLGIITKIFNLNKKENEKVLRLPAIFEAEYNILKEKDIWNKTRWSTYSQNFCSLLEDLKTIVITSKHIQHYFPEDSNRICEFINKTLFNYSENEIIQSSQHLINDENSFDEIQQILLFPFQNIFNQMEHMLNSDMNRLDAIKSLIECFGQYGFKASDQLIKNFHNVSLLSSIQPTSSVDLLNRFSTLSTGVYKLYERLLHYLCEFIFQLITLHEHWVAIGCHLLTNGFVNPIPKSGLSLQGDDKKVENMCGFGDGDLTNDARDVGGELEAMEQIEGLKNGTENDLDGNQNMDQSNENPEQQKLPEVDNPIDVDDDFAGCIEGLDAQDGENEENGDDDNFEEEDPNADWNFGEVDEPEDRQLDPRLWEQNENDETEQEMEEEDGNGADSLTEDLVAAQQQKQKKNDENQEKGENSTDAYQDGEENADDYGSTELDEKGECKDENENKNADDLEQSTDTDLGVDQQENGETEERDEFDESNCDRHLSEDEDNQQKQNEEQEEKGVGNSSEIEKETDENLPSEYQNNETLNNEFDQDAIGDTEGAPNAVLPPEAMNKEQIEKNDNGTEGEVGENSNNGEWSIICSNCSCKDLLFLEDPGDEQNHRDSAARNSKKSAQLDVNSKEREELDDNQDKSNGCNEEGGGNDIDEEMEEIDGTEREKLSVIGTSTFEQANRTRALFDTSLRRLRKEVETNELAENAFDQRNSDKEKQNEAEVEEVEMDNESNTSIEIIDGSITKDKCNVFLNIAERQNVNIFKFDFGITSNDLSTVDRLCKEFDRLERETASTSDDEDIRQLQLKWALISEGVTSLASELAESLRSIIAPTIANKLQGDYRTGKRLNMRRLIAYIASDYRKDQIWMRRTKCAKRNYQVCIAVDNSQSMKHNHFTEITCNALCLIERALRQLEIGQLAICSFGSNIQMLSDFSSSEDPSIGLHILQTFKFNQQKTDISQLLESSIALFKNGREFSLQIPEQMLIILGDGRDVLANGIADIKKHLEHLEHDRVTVLFLIMDTAEQSITEVRVADFVDGGCSFKPYMECFPFPLYALVRSATSLPSTISEAVRQWFEFTRNE</sequence>
<keyword evidence="1" id="KW-0547">Nucleotide-binding</keyword>
<feature type="region of interest" description="Disordered" evidence="3">
    <location>
        <begin position="2298"/>
        <end position="2346"/>
    </location>
</feature>
<feature type="region of interest" description="Disordered" evidence="3">
    <location>
        <begin position="1980"/>
        <end position="2275"/>
    </location>
</feature>
<dbReference type="WBParaSite" id="MhA1_Contig1956.frz3.fgene2">
    <property type="protein sequence ID" value="MhA1_Contig1956.frz3.fgene2"/>
    <property type="gene ID" value="MhA1_Contig1956.frz3.fgene2"/>
</dbReference>
<feature type="region of interest" description="Disordered" evidence="3">
    <location>
        <begin position="997"/>
        <end position="1025"/>
    </location>
</feature>
<dbReference type="GO" id="GO:0005634">
    <property type="term" value="C:nucleus"/>
    <property type="evidence" value="ECO:0007669"/>
    <property type="project" value="TreeGrafter"/>
</dbReference>
<dbReference type="Gene3D" id="3.40.50.410">
    <property type="entry name" value="von Willebrand factor, type A domain"/>
    <property type="match status" value="1"/>
</dbReference>
<dbReference type="InterPro" id="IPR002035">
    <property type="entry name" value="VWF_A"/>
</dbReference>
<feature type="compositionally biased region" description="Acidic residues" evidence="3">
    <location>
        <begin position="2025"/>
        <end position="2046"/>
    </location>
</feature>
<dbReference type="InterPro" id="IPR011704">
    <property type="entry name" value="ATPase_dyneun-rel_AAA"/>
</dbReference>
<dbReference type="InterPro" id="IPR027417">
    <property type="entry name" value="P-loop_NTPase"/>
</dbReference>
<dbReference type="Gene3D" id="3.40.50.300">
    <property type="entry name" value="P-loop containing nucleotide triphosphate hydrolases"/>
    <property type="match status" value="1"/>
</dbReference>